<protein>
    <submittedName>
        <fullName evidence="1">Uncharacterized protein</fullName>
    </submittedName>
</protein>
<sequence length="121" mass="13762">MKISSRPVKEYIISSLIKHDSPDNLARRTAIQSHSMASPYVKWIDGVVYRILNLTFGSVDERLTEQFVDNGIMWVDIEYAEMPTFASTINSPQENIVVPVINNSSDSNEKALIMWIKDNSQ</sequence>
<accession>A0A075GWC1</accession>
<proteinExistence type="predicted"/>
<evidence type="ECO:0000313" key="1">
    <source>
        <dbReference type="EMBL" id="AIF08069.1"/>
    </source>
</evidence>
<reference evidence="1" key="1">
    <citation type="journal article" date="2014" name="Genome Biol. Evol.">
        <title>Pangenome evidence for extensive interdomain horizontal transfer affecting lineage core and shell genes in uncultured planktonic thaumarchaeota and euryarchaeota.</title>
        <authorList>
            <person name="Deschamps P."/>
            <person name="Zivanovic Y."/>
            <person name="Moreira D."/>
            <person name="Rodriguez-Valera F."/>
            <person name="Lopez-Garcia P."/>
        </authorList>
    </citation>
    <scope>NUCLEOTIDE SEQUENCE</scope>
</reference>
<dbReference type="AlphaFoldDB" id="A0A075GWC1"/>
<name>A0A075GWC1_9ARCH</name>
<dbReference type="EMBL" id="KF900819">
    <property type="protein sequence ID" value="AIF08069.1"/>
    <property type="molecule type" value="Genomic_DNA"/>
</dbReference>
<organism evidence="1">
    <name type="scientific">uncultured marine thaumarchaeote KM3_26_F01</name>
    <dbReference type="NCBI Taxonomy" id="1456108"/>
    <lineage>
        <taxon>Archaea</taxon>
        <taxon>Nitrososphaerota</taxon>
        <taxon>environmental samples</taxon>
    </lineage>
</organism>